<evidence type="ECO:0000313" key="2">
    <source>
        <dbReference type="EMBL" id="OJR53579.1"/>
    </source>
</evidence>
<dbReference type="EMBL" id="MOKI01000038">
    <property type="protein sequence ID" value="OJR53579.1"/>
    <property type="molecule type" value="Genomic_DNA"/>
</dbReference>
<dbReference type="InterPro" id="IPR025686">
    <property type="entry name" value="Glucos_trans_II"/>
</dbReference>
<feature type="transmembrane region" description="Helical" evidence="1">
    <location>
        <begin position="127"/>
        <end position="144"/>
    </location>
</feature>
<feature type="transmembrane region" description="Helical" evidence="1">
    <location>
        <begin position="103"/>
        <end position="121"/>
    </location>
</feature>
<keyword evidence="1" id="KW-0812">Transmembrane</keyword>
<keyword evidence="1" id="KW-1133">Transmembrane helix</keyword>
<comment type="caution">
    <text evidence="2">The sequence shown here is derived from an EMBL/GenBank/DDBJ whole genome shotgun (WGS) entry which is preliminary data.</text>
</comment>
<feature type="transmembrane region" description="Helical" evidence="1">
    <location>
        <begin position="73"/>
        <end position="96"/>
    </location>
</feature>
<reference evidence="2 3" key="1">
    <citation type="submission" date="2016-10" db="EMBL/GenBank/DDBJ databases">
        <title>Comprehensive resistome analysis reveals the prevalence of NDM and MCR-1 in Chinese poultry production.</title>
        <authorList>
            <person name="Wang Y."/>
            <person name="Zhang R."/>
            <person name="Li J."/>
            <person name="Wu Z."/>
            <person name="Wenjuan Y."/>
            <person name="Schwarz S."/>
            <person name="Tyrrell J."/>
            <person name="Zheng Y."/>
            <person name="Wang S."/>
            <person name="Shen Z."/>
            <person name="Liu Z."/>
            <person name="Lei L."/>
            <person name="Li M."/>
            <person name="Zhang Q."/>
            <person name="Wu C."/>
            <person name="Zhang Q."/>
            <person name="Wu Y."/>
            <person name="Walsh T."/>
            <person name="Shen J."/>
        </authorList>
    </citation>
    <scope>NUCLEOTIDE SEQUENCE [LARGE SCALE GENOMIC DNA]</scope>
    <source>
        <strain evidence="2 3">570</strain>
    </source>
</reference>
<feature type="transmembrane region" description="Helical" evidence="1">
    <location>
        <begin position="16"/>
        <end position="37"/>
    </location>
</feature>
<proteinExistence type="predicted"/>
<dbReference type="RefSeq" id="WP_072770574.1">
    <property type="nucleotide sequence ID" value="NZ_MOKI01000038.1"/>
</dbReference>
<feature type="transmembrane region" description="Helical" evidence="1">
    <location>
        <begin position="334"/>
        <end position="354"/>
    </location>
</feature>
<evidence type="ECO:0008006" key="4">
    <source>
        <dbReference type="Google" id="ProtNLM"/>
    </source>
</evidence>
<gene>
    <name evidence="2" type="ORF">BK383_18890</name>
</gene>
<feature type="transmembrane region" description="Helical" evidence="1">
    <location>
        <begin position="251"/>
        <end position="272"/>
    </location>
</feature>
<dbReference type="Pfam" id="PF14264">
    <property type="entry name" value="Glucos_trans_II"/>
    <property type="match status" value="1"/>
</dbReference>
<evidence type="ECO:0000256" key="1">
    <source>
        <dbReference type="SAM" id="Phobius"/>
    </source>
</evidence>
<dbReference type="Proteomes" id="UP000184277">
    <property type="component" value="Unassembled WGS sequence"/>
</dbReference>
<feature type="transmembrane region" description="Helical" evidence="1">
    <location>
        <begin position="156"/>
        <end position="182"/>
    </location>
</feature>
<sequence length="475" mass="53361">MNRITTWARDNKSGMILSFIMCLLYALPIILAGHIYIDDHTRTTRLFLWSQDARYAANFIYNLFSLGNGQLDYFPFTNIAGTLLVGMAAVIICIAFNINGTSNVALIVSAMLLSPFLVSNLTYRFDSLTMGLSVITAITPYLFVERTRIFSTVSLALLVITGMLYQSSMAIYLSIGISFFAINYCNFYKLIKEIFIICIIFLTSSIIIIMISRGVGGIERTDLVTSSNDILGTVTHNLLGMWSLIKSSAHGVTLFAYCLSLTAFILGCLISLRRGGAYFVVQIIAFLLILLTTVILNVVLLSPWFNSRTMIAFPALIIFCFMVLIKNYKTSTYLQYLLSIFVFSSSMLFVSVFANSLSAQDRINNVYLSKILSVADKNTTKIAIYGKQPVSREFLRASSVYPLLENLVPNYMVQGSGWAQAYIGMMTSRFQMISMKEQESILQKSCAVKTWNTQHMFHYKIYNEYLIISFSGNNC</sequence>
<feature type="transmembrane region" description="Helical" evidence="1">
    <location>
        <begin position="194"/>
        <end position="211"/>
    </location>
</feature>
<keyword evidence="1" id="KW-0472">Membrane</keyword>
<organism evidence="2 3">
    <name type="scientific">Escherichia coli</name>
    <dbReference type="NCBI Taxonomy" id="562"/>
    <lineage>
        <taxon>Bacteria</taxon>
        <taxon>Pseudomonadati</taxon>
        <taxon>Pseudomonadota</taxon>
        <taxon>Gammaproteobacteria</taxon>
        <taxon>Enterobacterales</taxon>
        <taxon>Enterobacteriaceae</taxon>
        <taxon>Escherichia</taxon>
    </lineage>
</organism>
<feature type="transmembrane region" description="Helical" evidence="1">
    <location>
        <begin position="311"/>
        <end position="328"/>
    </location>
</feature>
<accession>A0A8E2GTX5</accession>
<protein>
    <recommendedName>
        <fullName evidence="4">Glucosyltransferase domain-containing protein</fullName>
    </recommendedName>
</protein>
<dbReference type="AlphaFoldDB" id="A0A8E2GTX5"/>
<evidence type="ECO:0000313" key="3">
    <source>
        <dbReference type="Proteomes" id="UP000184277"/>
    </source>
</evidence>
<name>A0A8E2GTX5_ECOLX</name>
<feature type="transmembrane region" description="Helical" evidence="1">
    <location>
        <begin position="278"/>
        <end position="299"/>
    </location>
</feature>